<dbReference type="OrthoDB" id="640742at2759"/>
<dbReference type="PANTHER" id="PTHR31495:SF15">
    <property type="entry name" value="CALEOSIN"/>
    <property type="match status" value="1"/>
</dbReference>
<dbReference type="PANTHER" id="PTHR31495">
    <property type="entry name" value="PEROXYGENASE 3-RELATED"/>
    <property type="match status" value="1"/>
</dbReference>
<gene>
    <name evidence="2" type="ORF">Lalb_Chr10g0095841</name>
</gene>
<organism evidence="2 3">
    <name type="scientific">Lupinus albus</name>
    <name type="common">White lupine</name>
    <name type="synonym">Lupinus termis</name>
    <dbReference type="NCBI Taxonomy" id="3870"/>
    <lineage>
        <taxon>Eukaryota</taxon>
        <taxon>Viridiplantae</taxon>
        <taxon>Streptophyta</taxon>
        <taxon>Embryophyta</taxon>
        <taxon>Tracheophyta</taxon>
        <taxon>Spermatophyta</taxon>
        <taxon>Magnoliopsida</taxon>
        <taxon>eudicotyledons</taxon>
        <taxon>Gunneridae</taxon>
        <taxon>Pentapetalae</taxon>
        <taxon>rosids</taxon>
        <taxon>fabids</taxon>
        <taxon>Fabales</taxon>
        <taxon>Fabaceae</taxon>
        <taxon>Papilionoideae</taxon>
        <taxon>50 kb inversion clade</taxon>
        <taxon>genistoids sensu lato</taxon>
        <taxon>core genistoids</taxon>
        <taxon>Genisteae</taxon>
        <taxon>Lupinus</taxon>
    </lineage>
</organism>
<dbReference type="InterPro" id="IPR007736">
    <property type="entry name" value="Caleosin-related"/>
</dbReference>
<evidence type="ECO:0000313" key="3">
    <source>
        <dbReference type="Proteomes" id="UP000447434"/>
    </source>
</evidence>
<reference evidence="3" key="1">
    <citation type="journal article" date="2020" name="Nat. Commun.">
        <title>Genome sequence of the cluster root forming white lupin.</title>
        <authorList>
            <person name="Hufnagel B."/>
            <person name="Marques A."/>
            <person name="Soriano A."/>
            <person name="Marques L."/>
            <person name="Divol F."/>
            <person name="Doumas P."/>
            <person name="Sallet E."/>
            <person name="Mancinotti D."/>
            <person name="Carrere S."/>
            <person name="Marande W."/>
            <person name="Arribat S."/>
            <person name="Keller J."/>
            <person name="Huneau C."/>
            <person name="Blein T."/>
            <person name="Aime D."/>
            <person name="Laguerre M."/>
            <person name="Taylor J."/>
            <person name="Schubert V."/>
            <person name="Nelson M."/>
            <person name="Geu-Flores F."/>
            <person name="Crespi M."/>
            <person name="Gallardo-Guerrero K."/>
            <person name="Delaux P.-M."/>
            <person name="Salse J."/>
            <person name="Berges H."/>
            <person name="Guyot R."/>
            <person name="Gouzy J."/>
            <person name="Peret B."/>
        </authorList>
    </citation>
    <scope>NUCLEOTIDE SEQUENCE [LARGE SCALE GENOMIC DNA]</scope>
    <source>
        <strain evidence="3">cv. Amiga</strain>
    </source>
</reference>
<dbReference type="GO" id="GO:0005509">
    <property type="term" value="F:calcium ion binding"/>
    <property type="evidence" value="ECO:0007669"/>
    <property type="project" value="TreeGrafter"/>
</dbReference>
<accession>A0A6A4PUD9</accession>
<evidence type="ECO:0000256" key="1">
    <source>
        <dbReference type="ARBA" id="ARBA00006765"/>
    </source>
</evidence>
<keyword evidence="3" id="KW-1185">Reference proteome</keyword>
<dbReference type="Pfam" id="PF05042">
    <property type="entry name" value="Caleosin"/>
    <property type="match status" value="1"/>
</dbReference>
<comment type="caution">
    <text evidence="2">The sequence shown here is derived from an EMBL/GenBank/DDBJ whole genome shotgun (WGS) entry which is preliminary data.</text>
</comment>
<proteinExistence type="inferred from homology"/>
<dbReference type="GO" id="GO:0004497">
    <property type="term" value="F:monooxygenase activity"/>
    <property type="evidence" value="ECO:0007669"/>
    <property type="project" value="TreeGrafter"/>
</dbReference>
<dbReference type="EMBL" id="WOCE01000010">
    <property type="protein sequence ID" value="KAE9605301.1"/>
    <property type="molecule type" value="Genomic_DNA"/>
</dbReference>
<protein>
    <submittedName>
        <fullName evidence="2">Putative plant seed peroxygenase</fullName>
    </submittedName>
</protein>
<sequence>MLLIYLKIIEIFGKFPSILFPIEVKNIQRGKHGSDSGVFDTEGRFVHSKFEEIFSKHALKHSNALTFDELKEMIKGNRVPGDYKAWLTSYLEWKFLYVIGKDKDGLLTKEIVRGVYDGSLFEHLEKRQSEKKINEIRSI</sequence>
<dbReference type="AlphaFoldDB" id="A0A6A4PUD9"/>
<name>A0A6A4PUD9_LUPAL</name>
<evidence type="ECO:0000313" key="2">
    <source>
        <dbReference type="EMBL" id="KAE9605301.1"/>
    </source>
</evidence>
<dbReference type="Proteomes" id="UP000447434">
    <property type="component" value="Chromosome 10"/>
</dbReference>
<comment type="similarity">
    <text evidence="1">Belongs to the caleosin family.</text>
</comment>